<dbReference type="NCBIfam" id="TIGR01107">
    <property type="entry name" value="Na_K_ATPase_bet"/>
    <property type="match status" value="1"/>
</dbReference>
<dbReference type="GO" id="GO:0036376">
    <property type="term" value="P:sodium ion export across plasma membrane"/>
    <property type="evidence" value="ECO:0007669"/>
    <property type="project" value="TreeGrafter"/>
</dbReference>
<dbReference type="PROSITE" id="PS00391">
    <property type="entry name" value="ATPASE_NA_K_BETA_2"/>
    <property type="match status" value="1"/>
</dbReference>
<sequence>MMSGTESAKLQFLQWPPEAVKASQCYKHVQSVHTVSYSSGGTRQGSFGFSAISPVRQLHLLSHSSPHSPDLSLTHTPRSDKAEMAFNPRAVETFLPHTKALREFLDKYDESKQKDQMKFEDCGDQPADYKNRGDLDSDVGVRKACRFSRALLGPCSGLEDTEFGFKEGKPCLIVKLNRIVNYRPRPPTSNESIPEEAQPKVQPNVIPIYCTSKKEEDADKIGEIKYYGIGEGFPLQYYPYYGKKLHPQYLQPLVALQFTNLTRNTDLRIECKVFGDNIDYSEKDRYQGRFEIKIQVEES</sequence>
<evidence type="ECO:0000256" key="3">
    <source>
        <dbReference type="ARBA" id="ARBA00022448"/>
    </source>
</evidence>
<keyword evidence="7" id="KW-0812">Transmembrane</keyword>
<evidence type="ECO:0000256" key="8">
    <source>
        <dbReference type="ARBA" id="ARBA00022958"/>
    </source>
</evidence>
<comment type="function">
    <text evidence="17">This is the non-catalytic component of the active enzyme, which catalyzes the hydrolysis of ATP coupled with the exchange of Na(+) and K(+) ions across the plasma membrane.</text>
</comment>
<comment type="similarity">
    <text evidence="2 17">Belongs to the X(+)/potassium ATPases subunit beta family.</text>
</comment>
<evidence type="ECO:0000313" key="19">
    <source>
        <dbReference type="Proteomes" id="UP000265100"/>
    </source>
</evidence>
<evidence type="ECO:0000256" key="15">
    <source>
        <dbReference type="ARBA" id="ARBA00023180"/>
    </source>
</evidence>
<dbReference type="PANTHER" id="PTHR11523">
    <property type="entry name" value="SODIUM/POTASSIUM-DEPENDENT ATPASE BETA SUBUNIT"/>
    <property type="match status" value="1"/>
</dbReference>
<evidence type="ECO:0000256" key="13">
    <source>
        <dbReference type="ARBA" id="ARBA00023136"/>
    </source>
</evidence>
<dbReference type="InterPro" id="IPR000402">
    <property type="entry name" value="Na/K_ATPase_sub_beta"/>
</dbReference>
<evidence type="ECO:0000256" key="11">
    <source>
        <dbReference type="ARBA" id="ARBA00023053"/>
    </source>
</evidence>
<dbReference type="GeneTree" id="ENSGT01030000234579"/>
<evidence type="ECO:0000256" key="4">
    <source>
        <dbReference type="ARBA" id="ARBA00022475"/>
    </source>
</evidence>
<evidence type="ECO:0000256" key="2">
    <source>
        <dbReference type="ARBA" id="ARBA00005876"/>
    </source>
</evidence>
<reference evidence="18 19" key="1">
    <citation type="submission" date="2018-05" db="EMBL/GenBank/DDBJ databases">
        <authorList>
            <person name="Datahose"/>
        </authorList>
    </citation>
    <scope>NUCLEOTIDE SEQUENCE</scope>
</reference>
<keyword evidence="19" id="KW-1185">Reference proteome</keyword>
<dbReference type="AlphaFoldDB" id="A0AAX7VM66"/>
<evidence type="ECO:0000256" key="10">
    <source>
        <dbReference type="ARBA" id="ARBA00022989"/>
    </source>
</evidence>
<keyword evidence="11" id="KW-0915">Sodium</keyword>
<dbReference type="InterPro" id="IPR038702">
    <property type="entry name" value="Na/K_ATPase_sub_beta_sf"/>
</dbReference>
<keyword evidence="13" id="KW-0472">Membrane</keyword>
<evidence type="ECO:0000256" key="5">
    <source>
        <dbReference type="ARBA" id="ARBA00022538"/>
    </source>
</evidence>
<dbReference type="Pfam" id="PF00287">
    <property type="entry name" value="Na_K-ATPase"/>
    <property type="match status" value="1"/>
</dbReference>
<evidence type="ECO:0000256" key="17">
    <source>
        <dbReference type="RuleBase" id="RU362099"/>
    </source>
</evidence>
<dbReference type="Gene3D" id="2.60.40.1660">
    <property type="entry name" value="Na, k-atpase alpha subunit"/>
    <property type="match status" value="1"/>
</dbReference>
<dbReference type="GO" id="GO:1990573">
    <property type="term" value="P:potassium ion import across plasma membrane"/>
    <property type="evidence" value="ECO:0007669"/>
    <property type="project" value="TreeGrafter"/>
</dbReference>
<keyword evidence="5" id="KW-0633">Potassium transport</keyword>
<organism evidence="18 19">
    <name type="scientific">Astatotilapia calliptera</name>
    <name type="common">Eastern happy</name>
    <name type="synonym">Chromis callipterus</name>
    <dbReference type="NCBI Taxonomy" id="8154"/>
    <lineage>
        <taxon>Eukaryota</taxon>
        <taxon>Metazoa</taxon>
        <taxon>Chordata</taxon>
        <taxon>Craniata</taxon>
        <taxon>Vertebrata</taxon>
        <taxon>Euteleostomi</taxon>
        <taxon>Actinopterygii</taxon>
        <taxon>Neopterygii</taxon>
        <taxon>Teleostei</taxon>
        <taxon>Neoteleostei</taxon>
        <taxon>Acanthomorphata</taxon>
        <taxon>Ovalentaria</taxon>
        <taxon>Cichlomorphae</taxon>
        <taxon>Cichliformes</taxon>
        <taxon>Cichlidae</taxon>
        <taxon>African cichlids</taxon>
        <taxon>Pseudocrenilabrinae</taxon>
        <taxon>Haplochromini</taxon>
        <taxon>Astatotilapia</taxon>
    </lineage>
</organism>
<dbReference type="PANTHER" id="PTHR11523:SF10">
    <property type="entry name" value="SODIUM_POTASSIUM-TRANSPORTING ATPASE SUBUNIT BETA-1"/>
    <property type="match status" value="1"/>
</dbReference>
<keyword evidence="12 17" id="KW-0406">Ion transport</keyword>
<evidence type="ECO:0000256" key="12">
    <source>
        <dbReference type="ARBA" id="ARBA00023065"/>
    </source>
</evidence>
<protein>
    <recommendedName>
        <fullName evidence="17">Sodium/potassium-transporting ATPase subunit beta</fullName>
    </recommendedName>
</protein>
<keyword evidence="3 17" id="KW-0813">Transport</keyword>
<dbReference type="Proteomes" id="UP000265100">
    <property type="component" value="Chromosome 23"/>
</dbReference>
<dbReference type="Ensembl" id="ENSACLT00000078643.1">
    <property type="protein sequence ID" value="ENSACLP00000082835.1"/>
    <property type="gene ID" value="ENSACLG00000030055.1"/>
</dbReference>
<keyword evidence="8" id="KW-0630">Potassium</keyword>
<comment type="subcellular location">
    <subcellularLocation>
        <location evidence="1">Cell membrane</location>
        <topology evidence="1">Single-pass type II membrane protein</topology>
    </subcellularLocation>
    <subcellularLocation>
        <location evidence="17">Membrane</location>
    </subcellularLocation>
</comment>
<keyword evidence="16" id="KW-0739">Sodium transport</keyword>
<dbReference type="GO" id="GO:0006883">
    <property type="term" value="P:intracellular sodium ion homeostasis"/>
    <property type="evidence" value="ECO:0007669"/>
    <property type="project" value="TreeGrafter"/>
</dbReference>
<keyword evidence="14" id="KW-1015">Disulfide bond</keyword>
<keyword evidence="15" id="KW-0325">Glycoprotein</keyword>
<accession>A0AAX7VM66</accession>
<keyword evidence="4" id="KW-1003">Cell membrane</keyword>
<keyword evidence="6" id="KW-0740">Sodium/potassium transport</keyword>
<name>A0AAX7VM66_ASTCA</name>
<dbReference type="GO" id="GO:0005890">
    <property type="term" value="C:sodium:potassium-exchanging ATPase complex"/>
    <property type="evidence" value="ECO:0007669"/>
    <property type="project" value="InterPro"/>
</dbReference>
<evidence type="ECO:0000256" key="16">
    <source>
        <dbReference type="ARBA" id="ARBA00023201"/>
    </source>
</evidence>
<keyword evidence="10" id="KW-1133">Transmembrane helix</keyword>
<evidence type="ECO:0000256" key="14">
    <source>
        <dbReference type="ARBA" id="ARBA00023157"/>
    </source>
</evidence>
<reference evidence="18" key="4">
    <citation type="submission" date="2025-09" db="UniProtKB">
        <authorList>
            <consortium name="Ensembl"/>
        </authorList>
    </citation>
    <scope>IDENTIFICATION</scope>
</reference>
<reference evidence="19" key="2">
    <citation type="submission" date="2023-03" db="EMBL/GenBank/DDBJ databases">
        <authorList>
            <consortium name="Wellcome Sanger Institute Data Sharing"/>
        </authorList>
    </citation>
    <scope>NUCLEOTIDE SEQUENCE [LARGE SCALE GENOMIC DNA]</scope>
</reference>
<dbReference type="GO" id="GO:0030007">
    <property type="term" value="P:intracellular potassium ion homeostasis"/>
    <property type="evidence" value="ECO:0007669"/>
    <property type="project" value="TreeGrafter"/>
</dbReference>
<dbReference type="GO" id="GO:0001671">
    <property type="term" value="F:ATPase activator activity"/>
    <property type="evidence" value="ECO:0007669"/>
    <property type="project" value="TreeGrafter"/>
</dbReference>
<proteinExistence type="inferred from homology"/>
<evidence type="ECO:0000256" key="1">
    <source>
        <dbReference type="ARBA" id="ARBA00004401"/>
    </source>
</evidence>
<reference evidence="18" key="3">
    <citation type="submission" date="2025-08" db="UniProtKB">
        <authorList>
            <consortium name="Ensembl"/>
        </authorList>
    </citation>
    <scope>IDENTIFICATION</scope>
</reference>
<evidence type="ECO:0000256" key="9">
    <source>
        <dbReference type="ARBA" id="ARBA00022968"/>
    </source>
</evidence>
<evidence type="ECO:0000256" key="6">
    <source>
        <dbReference type="ARBA" id="ARBA00022607"/>
    </source>
</evidence>
<evidence type="ECO:0000313" key="18">
    <source>
        <dbReference type="Ensembl" id="ENSACLP00000082835.1"/>
    </source>
</evidence>
<keyword evidence="9" id="KW-0735">Signal-anchor</keyword>
<evidence type="ECO:0000256" key="7">
    <source>
        <dbReference type="ARBA" id="ARBA00022692"/>
    </source>
</evidence>